<sequence length="223" mass="26214">MLNSQDTYKEKYEKKDYGLRYPDGHIIRFYERILRYKLNAKAGNLLDFGCGTGTHSAYFKSKGYECFGIDIVKSLKQSYEANTGGGAFHFINANESFKDKFKVSFNLIFANQSLYYLPKQSFKDCINEFYDLAHKDCIIFATMMSKKNYYFKEAKNYDSKSGLWEVSLKGRLNEKSFINFVDNFEDLQEMFKPFKKLFMGEYDSFNLKEFEGSAHHFIYIGKK</sequence>
<dbReference type="GO" id="GO:0008168">
    <property type="term" value="F:methyltransferase activity"/>
    <property type="evidence" value="ECO:0007669"/>
    <property type="project" value="UniProtKB-KW"/>
</dbReference>
<dbReference type="SUPFAM" id="SSF53335">
    <property type="entry name" value="S-adenosyl-L-methionine-dependent methyltransferases"/>
    <property type="match status" value="1"/>
</dbReference>
<keyword evidence="1" id="KW-0489">Methyltransferase</keyword>
<reference evidence="1 2" key="1">
    <citation type="submission" date="2017-07" db="EMBL/GenBank/DDBJ databases">
        <title>Analysis of two Campylobacter avium genomes and identification of a novel hippuricase gene.</title>
        <authorList>
            <person name="Miller W.G."/>
            <person name="Chapman M.H."/>
            <person name="Yee E."/>
            <person name="Revez J."/>
            <person name="Bono J.L."/>
            <person name="Rossi M."/>
        </authorList>
    </citation>
    <scope>NUCLEOTIDE SEQUENCE [LARGE SCALE GENOMIC DNA]</scope>
    <source>
        <strain evidence="1 2">LMG 24591</strain>
    </source>
</reference>
<organism evidence="1 2">
    <name type="scientific">Campylobacter avium LMG 24591</name>
    <dbReference type="NCBI Taxonomy" id="522484"/>
    <lineage>
        <taxon>Bacteria</taxon>
        <taxon>Pseudomonadati</taxon>
        <taxon>Campylobacterota</taxon>
        <taxon>Epsilonproteobacteria</taxon>
        <taxon>Campylobacterales</taxon>
        <taxon>Campylobacteraceae</taxon>
        <taxon>Campylobacter</taxon>
    </lineage>
</organism>
<evidence type="ECO:0000313" key="2">
    <source>
        <dbReference type="Proteomes" id="UP000201169"/>
    </source>
</evidence>
<dbReference type="KEGG" id="cavi:CAV_1240"/>
<accession>A0A222MZ38</accession>
<dbReference type="Pfam" id="PF13489">
    <property type="entry name" value="Methyltransf_23"/>
    <property type="match status" value="1"/>
</dbReference>
<dbReference type="InterPro" id="IPR029063">
    <property type="entry name" value="SAM-dependent_MTases_sf"/>
</dbReference>
<dbReference type="EMBL" id="CP022347">
    <property type="protein sequence ID" value="ASQ30866.1"/>
    <property type="molecule type" value="Genomic_DNA"/>
</dbReference>
<dbReference type="Proteomes" id="UP000201169">
    <property type="component" value="Chromosome"/>
</dbReference>
<name>A0A222MZ38_9BACT</name>
<dbReference type="CDD" id="cd02440">
    <property type="entry name" value="AdoMet_MTases"/>
    <property type="match status" value="1"/>
</dbReference>
<dbReference type="AlphaFoldDB" id="A0A222MZ38"/>
<dbReference type="OrthoDB" id="5322383at2"/>
<dbReference type="RefSeq" id="WP_094752842.1">
    <property type="nucleotide sequence ID" value="NZ_CP022347.1"/>
</dbReference>
<evidence type="ECO:0000313" key="1">
    <source>
        <dbReference type="EMBL" id="ASQ30866.1"/>
    </source>
</evidence>
<dbReference type="GO" id="GO:0032259">
    <property type="term" value="P:methylation"/>
    <property type="evidence" value="ECO:0007669"/>
    <property type="project" value="UniProtKB-KW"/>
</dbReference>
<protein>
    <submittedName>
        <fullName evidence="1">Methyltransferase</fullName>
    </submittedName>
</protein>
<keyword evidence="1" id="KW-0808">Transferase</keyword>
<proteinExistence type="predicted"/>
<keyword evidence="2" id="KW-1185">Reference proteome</keyword>
<dbReference type="Gene3D" id="3.40.50.150">
    <property type="entry name" value="Vaccinia Virus protein VP39"/>
    <property type="match status" value="1"/>
</dbReference>
<gene>
    <name evidence="1" type="ORF">CAV_1240</name>
</gene>